<protein>
    <submittedName>
        <fullName evidence="7">Lytic transglycosylase</fullName>
    </submittedName>
</protein>
<evidence type="ECO:0000259" key="6">
    <source>
        <dbReference type="SMART" id="SM00062"/>
    </source>
</evidence>
<gene>
    <name evidence="7" type="ORF">WL1483_3529</name>
</gene>
<evidence type="ECO:0000256" key="5">
    <source>
        <dbReference type="SAM" id="SignalP"/>
    </source>
</evidence>
<evidence type="ECO:0000313" key="8">
    <source>
        <dbReference type="Proteomes" id="UP000058114"/>
    </source>
</evidence>
<keyword evidence="4" id="KW-0472">Membrane</keyword>
<dbReference type="PANTHER" id="PTHR35936">
    <property type="entry name" value="MEMBRANE-BOUND LYTIC MUREIN TRANSGLYCOSYLASE F"/>
    <property type="match status" value="1"/>
</dbReference>
<dbReference type="AlphaFoldDB" id="A0A0S2SMQ6"/>
<feature type="signal peptide" evidence="5">
    <location>
        <begin position="1"/>
        <end position="25"/>
    </location>
</feature>
<evidence type="ECO:0000256" key="3">
    <source>
        <dbReference type="ARBA" id="ARBA00022729"/>
    </source>
</evidence>
<dbReference type="InterPro" id="IPR008258">
    <property type="entry name" value="Transglycosylase_SLT_dom_1"/>
</dbReference>
<dbReference type="Gene3D" id="1.10.530.10">
    <property type="match status" value="1"/>
</dbReference>
<dbReference type="InterPro" id="IPR023346">
    <property type="entry name" value="Lysozyme-like_dom_sf"/>
</dbReference>
<evidence type="ECO:0000256" key="4">
    <source>
        <dbReference type="ARBA" id="ARBA00023237"/>
    </source>
</evidence>
<dbReference type="Proteomes" id="UP000058114">
    <property type="component" value="Chromosome"/>
</dbReference>
<dbReference type="Pfam" id="PF01464">
    <property type="entry name" value="SLT"/>
    <property type="match status" value="1"/>
</dbReference>
<dbReference type="Pfam" id="PF00497">
    <property type="entry name" value="SBP_bac_3"/>
    <property type="match status" value="1"/>
</dbReference>
<keyword evidence="4" id="KW-0998">Cell outer membrane</keyword>
<dbReference type="CDD" id="cd01009">
    <property type="entry name" value="PBP2_YfhD_N"/>
    <property type="match status" value="1"/>
</dbReference>
<proteinExistence type="inferred from homology"/>
<feature type="domain" description="Solute-binding protein family 3/N-terminal" evidence="6">
    <location>
        <begin position="58"/>
        <end position="305"/>
    </location>
</feature>
<organism evidence="7 8">
    <name type="scientific">Aeromonas schubertii</name>
    <dbReference type="NCBI Taxonomy" id="652"/>
    <lineage>
        <taxon>Bacteria</taxon>
        <taxon>Pseudomonadati</taxon>
        <taxon>Pseudomonadota</taxon>
        <taxon>Gammaproteobacteria</taxon>
        <taxon>Aeromonadales</taxon>
        <taxon>Aeromonadaceae</taxon>
        <taxon>Aeromonas</taxon>
    </lineage>
</organism>
<dbReference type="KEGG" id="asr:WL1483_3529"/>
<dbReference type="PATRIC" id="fig|652.5.peg.1986"/>
<reference evidence="8" key="1">
    <citation type="submission" date="2015-10" db="EMBL/GenBank/DDBJ databases">
        <title>Complete Genome Sequence of Aeromonas schubertii strain WL1483.</title>
        <authorList>
            <person name="Liu L."/>
        </authorList>
    </citation>
    <scope>NUCLEOTIDE SEQUENCE [LARGE SCALE GENOMIC DNA]</scope>
    <source>
        <strain evidence="8">WL1483</strain>
    </source>
</reference>
<sequence>MLFSLVRGSRPLLILLSVLALPLCAAEPDQTREPLHLTSDELLAPWRGDLPGMIERRVIRVLTSYSKTFYFIDKGRQRGATYDRLMEFERYLNLQLMKEKRLKGRHLKVQIHFIPVARGEIFKALQEGKGDIAAANLTITATRQTQADFTLPLFKGVKELLVSGPASPKVAHLEDLAGKEVFVRRSSSYYESLLALNERFAREGRAAVILKEAPDPLEDEDLMEMLNAGLISLIVVDSHKARFWQQIYPAIRVHEDIALREEGAIAWAVRKNSPALLALLNEHIRLHGQGSVISNTLQARYFKSTRYVKSAAAGRERQKFLNMIKVFQEYAGKYDVDWVLMAAQGYQESQLNQNARSKVGAIGVMQVMPKTGKELKVGDIRRLDPNIHAGIKYMRWMMDRYYGDEPMTRLDKALFSFASYNAGPARIARLRKLTEERGFNPNVWFGNVEHIAAEKIGAETVSYVSNIYKYYVAYKLILEKMALKRQAAAAVNAPPR</sequence>
<feature type="chain" id="PRO_5006604476" evidence="5">
    <location>
        <begin position="26"/>
        <end position="496"/>
    </location>
</feature>
<accession>A0A0S2SMQ6</accession>
<keyword evidence="3 5" id="KW-0732">Signal</keyword>
<dbReference type="GO" id="GO:0009279">
    <property type="term" value="C:cell outer membrane"/>
    <property type="evidence" value="ECO:0007669"/>
    <property type="project" value="UniProtKB-SubCell"/>
</dbReference>
<dbReference type="RefSeq" id="WP_060585800.1">
    <property type="nucleotide sequence ID" value="NZ_CP013067.1"/>
</dbReference>
<evidence type="ECO:0000256" key="1">
    <source>
        <dbReference type="ARBA" id="ARBA00004339"/>
    </source>
</evidence>
<comment type="similarity">
    <text evidence="2">Belongs to the bacterial solute-binding protein 3 family.</text>
</comment>
<evidence type="ECO:0000313" key="7">
    <source>
        <dbReference type="EMBL" id="ALP42948.1"/>
    </source>
</evidence>
<dbReference type="SMART" id="SM00062">
    <property type="entry name" value="PBPb"/>
    <property type="match status" value="1"/>
</dbReference>
<evidence type="ECO:0000256" key="2">
    <source>
        <dbReference type="ARBA" id="ARBA00010333"/>
    </source>
</evidence>
<dbReference type="Gene3D" id="3.40.190.10">
    <property type="entry name" value="Periplasmic binding protein-like II"/>
    <property type="match status" value="2"/>
</dbReference>
<reference evidence="7 8" key="2">
    <citation type="journal article" date="2016" name="Genome Announc.">
        <title>Complete Genome Sequence of the Highly Virulent Aeromonas schubertii Strain WL1483, Isolated from Diseased Snakehead Fish (Channa argus) in China.</title>
        <authorList>
            <person name="Liu L."/>
            <person name="Li N."/>
            <person name="Zhang D."/>
            <person name="Fu X."/>
            <person name="Shi C."/>
            <person name="Lin Q."/>
            <person name="Hao G."/>
        </authorList>
    </citation>
    <scope>NUCLEOTIDE SEQUENCE [LARGE SCALE GENOMIC DNA]</scope>
    <source>
        <strain evidence="7 8">WL1483</strain>
    </source>
</reference>
<dbReference type="InterPro" id="IPR001638">
    <property type="entry name" value="Solute-binding_3/MltF_N"/>
</dbReference>
<dbReference type="SUPFAM" id="SSF53955">
    <property type="entry name" value="Lysozyme-like"/>
    <property type="match status" value="1"/>
</dbReference>
<dbReference type="EMBL" id="CP013067">
    <property type="protein sequence ID" value="ALP42948.1"/>
    <property type="molecule type" value="Genomic_DNA"/>
</dbReference>
<name>A0A0S2SMQ6_9GAMM</name>
<dbReference type="CDD" id="cd13403">
    <property type="entry name" value="MLTF-like"/>
    <property type="match status" value="1"/>
</dbReference>
<comment type="subcellular location">
    <subcellularLocation>
        <location evidence="1">Cell outer membrane</location>
        <topology evidence="1">Peripheral membrane protein</topology>
    </subcellularLocation>
</comment>
<dbReference type="SUPFAM" id="SSF53850">
    <property type="entry name" value="Periplasmic binding protein-like II"/>
    <property type="match status" value="1"/>
</dbReference>